<evidence type="ECO:0000259" key="2">
    <source>
        <dbReference type="Pfam" id="PF19580"/>
    </source>
</evidence>
<evidence type="ECO:0000313" key="3">
    <source>
        <dbReference type="EMBL" id="EHO75034.1"/>
    </source>
</evidence>
<dbReference type="RefSeq" id="WP_006950947.1">
    <property type="nucleotide sequence ID" value="NZ_JH594521.1"/>
</dbReference>
<dbReference type="EMBL" id="AGWK01000001">
    <property type="protein sequence ID" value="EHO75034.1"/>
    <property type="molecule type" value="Genomic_DNA"/>
</dbReference>
<proteinExistence type="predicted"/>
<gene>
    <name evidence="3" type="ORF">HMPREF9140_00077</name>
</gene>
<dbReference type="PANTHER" id="PTHR42834:SF1">
    <property type="entry name" value="ENDONUCLEASE_EXONUCLEASE_PHOSPHATASE FAMILY PROTEIN (AFU_ORTHOLOGUE AFUA_3G09210)"/>
    <property type="match status" value="1"/>
</dbReference>
<keyword evidence="1" id="KW-0732">Signal</keyword>
<dbReference type="SUPFAM" id="SSF56219">
    <property type="entry name" value="DNase I-like"/>
    <property type="match status" value="1"/>
</dbReference>
<dbReference type="PATRIC" id="fig|883158.3.peg.83"/>
<reference evidence="3 4" key="1">
    <citation type="submission" date="2011-12" db="EMBL/GenBank/DDBJ databases">
        <title>The Genome Sequence of Prevotella micans F0438.</title>
        <authorList>
            <consortium name="The Broad Institute Genome Sequencing Platform"/>
            <person name="Earl A."/>
            <person name="Ward D."/>
            <person name="Feldgarden M."/>
            <person name="Gevers D."/>
            <person name="Izard J."/>
            <person name="Baranova O.V."/>
            <person name="Blanton J.M."/>
            <person name="Wade W.G."/>
            <person name="Dewhirst F.E."/>
            <person name="Young S.K."/>
            <person name="Zeng Q."/>
            <person name="Gargeya S."/>
            <person name="Fitzgerald M."/>
            <person name="Haas B."/>
            <person name="Abouelleil A."/>
            <person name="Alvarado L."/>
            <person name="Arachchi H.M."/>
            <person name="Berlin A."/>
            <person name="Chapman S.B."/>
            <person name="Gearin G."/>
            <person name="Goldberg J."/>
            <person name="Griggs A."/>
            <person name="Gujja S."/>
            <person name="Hansen M."/>
            <person name="Heiman D."/>
            <person name="Howarth C."/>
            <person name="Larimer J."/>
            <person name="Lui A."/>
            <person name="MacDonald P.J.P."/>
            <person name="McCowen C."/>
            <person name="Montmayeur A."/>
            <person name="Murphy C."/>
            <person name="Neiman D."/>
            <person name="Pearson M."/>
            <person name="Priest M."/>
            <person name="Roberts A."/>
            <person name="Saif S."/>
            <person name="Shea T."/>
            <person name="Sisk P."/>
            <person name="Stolte C."/>
            <person name="Sykes S."/>
            <person name="Wortman J."/>
            <person name="Nusbaum C."/>
            <person name="Birren B."/>
        </authorList>
    </citation>
    <scope>NUCLEOTIDE SEQUENCE [LARGE SCALE GENOMIC DNA]</scope>
    <source>
        <strain evidence="3 4">F0438</strain>
    </source>
</reference>
<dbReference type="GO" id="GO:0003824">
    <property type="term" value="F:catalytic activity"/>
    <property type="evidence" value="ECO:0007669"/>
    <property type="project" value="InterPro"/>
</dbReference>
<feature type="domain" description="Endonuclease/exonuclease/phosphatase" evidence="2">
    <location>
        <begin position="29"/>
        <end position="345"/>
    </location>
</feature>
<keyword evidence="4" id="KW-1185">Reference proteome</keyword>
<dbReference type="eggNOG" id="COG2374">
    <property type="taxonomic scope" value="Bacteria"/>
</dbReference>
<name>H1PZI9_9BACT</name>
<dbReference type="PANTHER" id="PTHR42834">
    <property type="entry name" value="ENDONUCLEASE/EXONUCLEASE/PHOSPHATASE FAMILY PROTEIN (AFU_ORTHOLOGUE AFUA_3G09210)"/>
    <property type="match status" value="1"/>
</dbReference>
<feature type="signal peptide" evidence="1">
    <location>
        <begin position="1"/>
        <end position="20"/>
    </location>
</feature>
<dbReference type="HOGENOM" id="CLU_058239_1_0_10"/>
<comment type="caution">
    <text evidence="3">The sequence shown here is derived from an EMBL/GenBank/DDBJ whole genome shotgun (WGS) entry which is preliminary data.</text>
</comment>
<evidence type="ECO:0000313" key="4">
    <source>
        <dbReference type="Proteomes" id="UP000016023"/>
    </source>
</evidence>
<dbReference type="STRING" id="883158.HMPREF9140_00077"/>
<feature type="chain" id="PRO_5003552511" description="Endonuclease/exonuclease/phosphatase domain-containing protein" evidence="1">
    <location>
        <begin position="21"/>
        <end position="348"/>
    </location>
</feature>
<evidence type="ECO:0000256" key="1">
    <source>
        <dbReference type="SAM" id="SignalP"/>
    </source>
</evidence>
<dbReference type="InterPro" id="IPR036691">
    <property type="entry name" value="Endo/exonu/phosph_ase_sf"/>
</dbReference>
<dbReference type="Pfam" id="PF19580">
    <property type="entry name" value="Exo_endo_phos_3"/>
    <property type="match status" value="1"/>
</dbReference>
<protein>
    <recommendedName>
        <fullName evidence="2">Endonuclease/exonuclease/phosphatase domain-containing protein</fullName>
    </recommendedName>
</protein>
<dbReference type="InterPro" id="IPR005135">
    <property type="entry name" value="Endo/exonuclease/phosphatase"/>
</dbReference>
<sequence length="348" mass="39898">MKRQLFSLVIMILLAVSATAQKKFSVYAIGFYNQENLFDYIHDEGKDDYEFTPEGSYQWNEMKYKSKLQNMAQVLSEMGTDVLPNIGCAVIGLSEVENQRVMADLVTQPALAQRGYKYVHIEGPDLRGIDCAMLYNPRIFTVTGQKLIPYIYQRPEDNAHPTRGFLTVTGTMAGEEMGFIICHWPSRSVGQEYRELAAQQVKNIKDSLIYNNPAMNVIIMGDMNDNPTSKSVREVLSAKSEQNEVESGDMYNPWYNILVRASFGTLRHRGKWALFDQILLSPNLIGKTDAKYLGTLKFWKNQIFHRSYLFQEDGRNRGELKRTTSDGVWLNGYSDHLPVIVYLTKEMY</sequence>
<dbReference type="Proteomes" id="UP000016023">
    <property type="component" value="Unassembled WGS sequence"/>
</dbReference>
<dbReference type="AlphaFoldDB" id="H1PZI9"/>
<accession>H1PZI9</accession>
<organism evidence="3 4">
    <name type="scientific">Prevotella micans F0438</name>
    <dbReference type="NCBI Taxonomy" id="883158"/>
    <lineage>
        <taxon>Bacteria</taxon>
        <taxon>Pseudomonadati</taxon>
        <taxon>Bacteroidota</taxon>
        <taxon>Bacteroidia</taxon>
        <taxon>Bacteroidales</taxon>
        <taxon>Prevotellaceae</taxon>
        <taxon>Prevotella</taxon>
    </lineage>
</organism>
<dbReference type="Gene3D" id="3.60.10.10">
    <property type="entry name" value="Endonuclease/exonuclease/phosphatase"/>
    <property type="match status" value="1"/>
</dbReference>